<accession>A0A0E0NR23</accession>
<reference evidence="3" key="1">
    <citation type="submission" date="2013-06" db="EMBL/GenBank/DDBJ databases">
        <authorList>
            <person name="Zhao Q."/>
        </authorList>
    </citation>
    <scope>NUCLEOTIDE SEQUENCE</scope>
    <source>
        <strain evidence="3">cv. W1943</strain>
    </source>
</reference>
<reference evidence="2" key="2">
    <citation type="submission" date="2015-06" db="UniProtKB">
        <authorList>
            <consortium name="EnsemblPlants"/>
        </authorList>
    </citation>
    <scope>IDENTIFICATION</scope>
</reference>
<keyword evidence="3" id="KW-1185">Reference proteome</keyword>
<evidence type="ECO:0000313" key="3">
    <source>
        <dbReference type="Proteomes" id="UP000008022"/>
    </source>
</evidence>
<feature type="region of interest" description="Disordered" evidence="1">
    <location>
        <begin position="37"/>
        <end position="135"/>
    </location>
</feature>
<dbReference type="EnsemblPlants" id="ORUFI03G07170.1">
    <property type="protein sequence ID" value="ORUFI03G07170.1"/>
    <property type="gene ID" value="ORUFI03G07170"/>
</dbReference>
<evidence type="ECO:0000313" key="2">
    <source>
        <dbReference type="EnsemblPlants" id="ORUFI03G07170.1"/>
    </source>
</evidence>
<proteinExistence type="predicted"/>
<name>A0A0E0NR23_ORYRU</name>
<dbReference type="OMA" id="MACSEGI"/>
<organism evidence="2 3">
    <name type="scientific">Oryza rufipogon</name>
    <name type="common">Brownbeard rice</name>
    <name type="synonym">Asian wild rice</name>
    <dbReference type="NCBI Taxonomy" id="4529"/>
    <lineage>
        <taxon>Eukaryota</taxon>
        <taxon>Viridiplantae</taxon>
        <taxon>Streptophyta</taxon>
        <taxon>Embryophyta</taxon>
        <taxon>Tracheophyta</taxon>
        <taxon>Spermatophyta</taxon>
        <taxon>Magnoliopsida</taxon>
        <taxon>Liliopsida</taxon>
        <taxon>Poales</taxon>
        <taxon>Poaceae</taxon>
        <taxon>BOP clade</taxon>
        <taxon>Oryzoideae</taxon>
        <taxon>Oryzeae</taxon>
        <taxon>Oryzinae</taxon>
        <taxon>Oryza</taxon>
    </lineage>
</organism>
<dbReference type="AlphaFoldDB" id="A0A0E0NR23"/>
<dbReference type="Proteomes" id="UP000008022">
    <property type="component" value="Unassembled WGS sequence"/>
</dbReference>
<feature type="region of interest" description="Disordered" evidence="1">
    <location>
        <begin position="1"/>
        <end position="24"/>
    </location>
</feature>
<feature type="compositionally biased region" description="Basic residues" evidence="1">
    <location>
        <begin position="65"/>
        <end position="108"/>
    </location>
</feature>
<sequence>MSASPRHKDTRRRRWMPTGRPAASTITTSTTNIISTRRSRRRRWMPTGRPLASTTTTSTTNTISTRRRRRRRWGTRGRTRTLLRHSRTDTRRRRCTRRRTRSRRRLRRTGTSAPRSARDGGTQLQHPRGPLLLLPPGRMLLTTRRDDRITECKALLKWRARRESTRRRTWMVLSTSSQARLWLGSTLE</sequence>
<evidence type="ECO:0000256" key="1">
    <source>
        <dbReference type="SAM" id="MobiDB-lite"/>
    </source>
</evidence>
<protein>
    <submittedName>
        <fullName evidence="2">Uncharacterized protein</fullName>
    </submittedName>
</protein>
<feature type="compositionally biased region" description="Low complexity" evidence="1">
    <location>
        <begin position="47"/>
        <end position="64"/>
    </location>
</feature>
<dbReference type="Gramene" id="ORUFI03G07170.1">
    <property type="protein sequence ID" value="ORUFI03G07170.1"/>
    <property type="gene ID" value="ORUFI03G07170"/>
</dbReference>